<dbReference type="GO" id="GO:0008270">
    <property type="term" value="F:zinc ion binding"/>
    <property type="evidence" value="ECO:0007669"/>
    <property type="project" value="UniProtKB-KW"/>
</dbReference>
<evidence type="ECO:0000313" key="3">
    <source>
        <dbReference type="EMBL" id="GBB91195.1"/>
    </source>
</evidence>
<protein>
    <recommendedName>
        <fullName evidence="2">CCHC-type domain-containing protein</fullName>
    </recommendedName>
</protein>
<evidence type="ECO:0000256" key="1">
    <source>
        <dbReference type="PROSITE-ProRule" id="PRU00047"/>
    </source>
</evidence>
<sequence length="282" mass="32441">MVACFFAVIDNCNRTCLVATAFLEDKTEGSFKYFDSCNFEVCWKNLKEKYFSVSSYLNRQLDPLKNKWAVYYINIQFTADANSTQHVKSLNKKVHDSVKCTLSLLTLVREIQQLLDNEANYIRIQEYKNEIPNYIKCYNSTSSISLCSNTSDNEIISGMNNFNLGHITKIRCAELYTLNLQELNNNHIKYRRAHGMMKKAIDLALSTNSYEEFIGIKRRPAGRMKSAVEIQDKESRRNCLRSIDLNILKGGNETQLDNRDNRKTCHNCGQKGHNCATCKFTG</sequence>
<evidence type="ECO:0000259" key="2">
    <source>
        <dbReference type="PROSITE" id="PS50158"/>
    </source>
</evidence>
<dbReference type="InterPro" id="IPR001878">
    <property type="entry name" value="Znf_CCHC"/>
</dbReference>
<keyword evidence="1" id="KW-0479">Metal-binding</keyword>
<dbReference type="PROSITE" id="PS50158">
    <property type="entry name" value="ZF_CCHC"/>
    <property type="match status" value="1"/>
</dbReference>
<name>A0A2Z6QNS3_9GLOM</name>
<gene>
    <name evidence="3" type="ORF">RclHR1_18380001</name>
</gene>
<proteinExistence type="predicted"/>
<dbReference type="EMBL" id="BEXD01000933">
    <property type="protein sequence ID" value="GBB91195.1"/>
    <property type="molecule type" value="Genomic_DNA"/>
</dbReference>
<keyword evidence="1" id="KW-0862">Zinc</keyword>
<dbReference type="GO" id="GO:0003676">
    <property type="term" value="F:nucleic acid binding"/>
    <property type="evidence" value="ECO:0007669"/>
    <property type="project" value="InterPro"/>
</dbReference>
<reference evidence="3 4" key="1">
    <citation type="submission" date="2017-11" db="EMBL/GenBank/DDBJ databases">
        <title>The genome of Rhizophagus clarus HR1 reveals common genetic basis of auxotrophy among arbuscular mycorrhizal fungi.</title>
        <authorList>
            <person name="Kobayashi Y."/>
        </authorList>
    </citation>
    <scope>NUCLEOTIDE SEQUENCE [LARGE SCALE GENOMIC DNA]</scope>
    <source>
        <strain evidence="3 4">HR1</strain>
    </source>
</reference>
<evidence type="ECO:0000313" key="4">
    <source>
        <dbReference type="Proteomes" id="UP000247702"/>
    </source>
</evidence>
<keyword evidence="1" id="KW-0863">Zinc-finger</keyword>
<keyword evidence="4" id="KW-1185">Reference proteome</keyword>
<accession>A0A2Z6QNS3</accession>
<comment type="caution">
    <text evidence="3">The sequence shown here is derived from an EMBL/GenBank/DDBJ whole genome shotgun (WGS) entry which is preliminary data.</text>
</comment>
<dbReference type="AlphaFoldDB" id="A0A2Z6QNS3"/>
<dbReference type="Proteomes" id="UP000247702">
    <property type="component" value="Unassembled WGS sequence"/>
</dbReference>
<organism evidence="3 4">
    <name type="scientific">Rhizophagus clarus</name>
    <dbReference type="NCBI Taxonomy" id="94130"/>
    <lineage>
        <taxon>Eukaryota</taxon>
        <taxon>Fungi</taxon>
        <taxon>Fungi incertae sedis</taxon>
        <taxon>Mucoromycota</taxon>
        <taxon>Glomeromycotina</taxon>
        <taxon>Glomeromycetes</taxon>
        <taxon>Glomerales</taxon>
        <taxon>Glomeraceae</taxon>
        <taxon>Rhizophagus</taxon>
    </lineage>
</organism>
<feature type="domain" description="CCHC-type" evidence="2">
    <location>
        <begin position="265"/>
        <end position="279"/>
    </location>
</feature>